<dbReference type="Pfam" id="PF01547">
    <property type="entry name" value="SBP_bac_1"/>
    <property type="match status" value="1"/>
</dbReference>
<reference evidence="3 4" key="1">
    <citation type="submission" date="2023-03" db="EMBL/GenBank/DDBJ databases">
        <title>YIM 152171 draft genome.</title>
        <authorList>
            <person name="Yang Z."/>
        </authorList>
    </citation>
    <scope>NUCLEOTIDE SEQUENCE [LARGE SCALE GENOMIC DNA]</scope>
    <source>
        <strain evidence="3 4">YIM 152171</strain>
    </source>
</reference>
<name>A0AAP3V084_9PROT</name>
<dbReference type="InterPro" id="IPR006059">
    <property type="entry name" value="SBP"/>
</dbReference>
<evidence type="ECO:0000313" key="3">
    <source>
        <dbReference type="EMBL" id="MDF1585548.1"/>
    </source>
</evidence>
<dbReference type="RefSeq" id="WP_327787967.1">
    <property type="nucleotide sequence ID" value="NZ_JARGEQ010000025.1"/>
</dbReference>
<comment type="caution">
    <text evidence="3">The sequence shown here is derived from an EMBL/GenBank/DDBJ whole genome shotgun (WGS) entry which is preliminary data.</text>
</comment>
<feature type="signal peptide" evidence="2">
    <location>
        <begin position="1"/>
        <end position="28"/>
    </location>
</feature>
<evidence type="ECO:0000256" key="2">
    <source>
        <dbReference type="SAM" id="SignalP"/>
    </source>
</evidence>
<proteinExistence type="predicted"/>
<dbReference type="PANTHER" id="PTHR30006">
    <property type="entry name" value="THIAMINE-BINDING PERIPLASMIC PROTEIN-RELATED"/>
    <property type="match status" value="1"/>
</dbReference>
<sequence length="373" mass="41390">MKETRRIFLGATFAAVTALAAFAGPAAAAERPDYYPADYDKLVEASKSEQGLLVYSNMAEYNWAPVIKGFNELYPWIKVETLDLGGEIFERYYAENSSGTRTADMVATGSIDNWLEFTDKGEAVDYKSPEADKVPDWAKPRPGLYTVSTDPMIIVYNKQLLPEAKAPKSIHEIAELVKSGDTKLDNKLTTYNAAASSFGLSLYWAWVHKHDDAWDVFDTLGPLTRPERSAGPQLEKITSGEYTLGWFLSGIVVFPKMSDPARKALIGWHFPQDGTPIFMRGMAVAKGAKSPNSAKLMLDFILSHAGQVAFGKGGLTPYRPDVKADEVPFFTYSSITEAVGGESNVVLVEYDREMLEKRDEFLARWKKAFSQAQ</sequence>
<dbReference type="PROSITE" id="PS51318">
    <property type="entry name" value="TAT"/>
    <property type="match status" value="1"/>
</dbReference>
<gene>
    <name evidence="3" type="ORF">PZ740_04000</name>
</gene>
<evidence type="ECO:0000256" key="1">
    <source>
        <dbReference type="ARBA" id="ARBA00022729"/>
    </source>
</evidence>
<feature type="chain" id="PRO_5043051912" evidence="2">
    <location>
        <begin position="29"/>
        <end position="373"/>
    </location>
</feature>
<dbReference type="Gene3D" id="3.40.190.10">
    <property type="entry name" value="Periplasmic binding protein-like II"/>
    <property type="match status" value="2"/>
</dbReference>
<keyword evidence="1 2" id="KW-0732">Signal</keyword>
<dbReference type="Proteomes" id="UP001301140">
    <property type="component" value="Unassembled WGS sequence"/>
</dbReference>
<dbReference type="PANTHER" id="PTHR30006:SF25">
    <property type="entry name" value="PHOSPHOGLYCERATE TRANSPORT REGULATORY PROTEIN PGTC"/>
    <property type="match status" value="1"/>
</dbReference>
<dbReference type="SUPFAM" id="SSF53850">
    <property type="entry name" value="Periplasmic binding protein-like II"/>
    <property type="match status" value="1"/>
</dbReference>
<dbReference type="EMBL" id="JARGEQ010000025">
    <property type="protein sequence ID" value="MDF1585548.1"/>
    <property type="molecule type" value="Genomic_DNA"/>
</dbReference>
<evidence type="ECO:0000313" key="4">
    <source>
        <dbReference type="Proteomes" id="UP001301140"/>
    </source>
</evidence>
<dbReference type="GO" id="GO:0030288">
    <property type="term" value="C:outer membrane-bounded periplasmic space"/>
    <property type="evidence" value="ECO:0007669"/>
    <property type="project" value="TreeGrafter"/>
</dbReference>
<accession>A0AAP3V084</accession>
<protein>
    <submittedName>
        <fullName evidence="3">Extracellular solute-binding protein</fullName>
    </submittedName>
</protein>
<organism evidence="3 4">
    <name type="scientific">Marinimicrococcus flavescens</name>
    <dbReference type="NCBI Taxonomy" id="3031815"/>
    <lineage>
        <taxon>Bacteria</taxon>
        <taxon>Pseudomonadati</taxon>
        <taxon>Pseudomonadota</taxon>
        <taxon>Alphaproteobacteria</taxon>
        <taxon>Geminicoccales</taxon>
        <taxon>Geminicoccaceae</taxon>
        <taxon>Marinimicrococcus</taxon>
    </lineage>
</organism>
<dbReference type="AlphaFoldDB" id="A0AAP3V084"/>
<dbReference type="InterPro" id="IPR006311">
    <property type="entry name" value="TAT_signal"/>
</dbReference>
<keyword evidence="4" id="KW-1185">Reference proteome</keyword>